<evidence type="ECO:0000313" key="1">
    <source>
        <dbReference type="EMBL" id="QPD02711.1"/>
    </source>
</evidence>
<organism evidence="1 2">
    <name type="scientific">Candidatus Nitrospira kreftii</name>
    <dbReference type="NCBI Taxonomy" id="2652173"/>
    <lineage>
        <taxon>Bacteria</taxon>
        <taxon>Pseudomonadati</taxon>
        <taxon>Nitrospirota</taxon>
        <taxon>Nitrospiria</taxon>
        <taxon>Nitrospirales</taxon>
        <taxon>Nitrospiraceae</taxon>
        <taxon>Nitrospira</taxon>
    </lineage>
</organism>
<dbReference type="Proteomes" id="UP000593737">
    <property type="component" value="Chromosome"/>
</dbReference>
<dbReference type="EMBL" id="CP047423">
    <property type="protein sequence ID" value="QPD02711.1"/>
    <property type="molecule type" value="Genomic_DNA"/>
</dbReference>
<accession>A0A7S8FBC7</accession>
<name>A0A7S8FBC7_9BACT</name>
<dbReference type="GO" id="GO:0003677">
    <property type="term" value="F:DNA binding"/>
    <property type="evidence" value="ECO:0007669"/>
    <property type="project" value="UniProtKB-KW"/>
</dbReference>
<evidence type="ECO:0000313" key="2">
    <source>
        <dbReference type="Proteomes" id="UP000593737"/>
    </source>
</evidence>
<dbReference type="AlphaFoldDB" id="A0A7S8FBC7"/>
<dbReference type="KEGG" id="nkf:Nkreftii_000485"/>
<keyword evidence="1" id="KW-0238">DNA-binding</keyword>
<protein>
    <submittedName>
        <fullName evidence="1">DNA-binding protein</fullName>
    </submittedName>
</protein>
<gene>
    <name evidence="1" type="ORF">Nkreftii_000485</name>
</gene>
<reference evidence="1 2" key="1">
    <citation type="journal article" date="2020" name="ISME J.">
        <title>Enrichment and physiological characterization of a novel comammox Nitrospira indicates ammonium inhibition of complete nitrification.</title>
        <authorList>
            <person name="Sakoula D."/>
            <person name="Koch H."/>
            <person name="Frank J."/>
            <person name="Jetten M.S.M."/>
            <person name="van Kessel M.A.H.J."/>
            <person name="Lucker S."/>
        </authorList>
    </citation>
    <scope>NUCLEOTIDE SEQUENCE [LARGE SCALE GENOMIC DNA]</scope>
    <source>
        <strain evidence="1">Comreactor17</strain>
    </source>
</reference>
<proteinExistence type="predicted"/>
<sequence>MNVRILNASGYFDLQALAAYSCCSVRWLRNRLVDHHQPLPHYRVGGKILVKREEFDRWMTTHRTMQPANDLAELVESVVSQIQKPRRTA</sequence>